<accession>A0ACA8ZW48</accession>
<name>A0ACA8ZW48_9GAMM</name>
<evidence type="ECO:0000313" key="2">
    <source>
        <dbReference type="Proteomes" id="UP000635628"/>
    </source>
</evidence>
<reference evidence="1" key="1">
    <citation type="submission" date="2020-05" db="EMBL/GenBank/DDBJ databases">
        <authorList>
            <person name="Petersen J."/>
            <person name="Sayavedra L."/>
        </authorList>
    </citation>
    <scope>NUCLEOTIDE SEQUENCE</scope>
    <source>
        <strain evidence="1">B azoricus SOX Menez Gwen</strain>
    </source>
</reference>
<proteinExistence type="predicted"/>
<sequence length="39" mass="4601">MYFILLEGKFYWNSTPSIGVLLIHSDNCYNSSLFKKELE</sequence>
<protein>
    <submittedName>
        <fullName evidence="1">Uncharacterized protein</fullName>
    </submittedName>
</protein>
<evidence type="ECO:0000313" key="1">
    <source>
        <dbReference type="EMBL" id="CAB5503087.1"/>
    </source>
</evidence>
<organism evidence="1 2">
    <name type="scientific">Bathymodiolus azoricus thioautotrophic gill symbiont</name>
    <dbReference type="NCBI Taxonomy" id="235205"/>
    <lineage>
        <taxon>Bacteria</taxon>
        <taxon>Pseudomonadati</taxon>
        <taxon>Pseudomonadota</taxon>
        <taxon>Gammaproteobacteria</taxon>
        <taxon>sulfur-oxidizing symbionts</taxon>
    </lineage>
</organism>
<gene>
    <name evidence="1" type="ORF">AZO1586R_1531</name>
</gene>
<dbReference type="Proteomes" id="UP000635628">
    <property type="component" value="Unassembled WGS sequence"/>
</dbReference>
<dbReference type="EMBL" id="CAESAP020000230">
    <property type="protein sequence ID" value="CAB5503087.1"/>
    <property type="molecule type" value="Genomic_DNA"/>
</dbReference>
<comment type="caution">
    <text evidence="1">The sequence shown here is derived from an EMBL/GenBank/DDBJ whole genome shotgun (WGS) entry which is preliminary data.</text>
</comment>
<keyword evidence="2" id="KW-1185">Reference proteome</keyword>